<reference evidence="2 3" key="1">
    <citation type="submission" date="2020-02" db="EMBL/GenBank/DDBJ databases">
        <title>Genome sequence of Roseobacter ponti.</title>
        <authorList>
            <person name="Hollensteiner J."/>
            <person name="Schneider D."/>
            <person name="Poehlein A."/>
            <person name="Daniel R."/>
        </authorList>
    </citation>
    <scope>NUCLEOTIDE SEQUENCE [LARGE SCALE GENOMIC DNA]</scope>
    <source>
        <strain evidence="2 3">DSM 106830</strain>
    </source>
</reference>
<gene>
    <name evidence="2" type="ORF">G3256_11585</name>
</gene>
<dbReference type="AlphaFoldDB" id="A0A858T1Q5"/>
<sequence>MRRTPGVTRWAKWAWKATGVLPGAAAADWRELRRDGDVTEFHAATRDVWLYVSDTEAYAHELGAACPSVYVVLRKPVDRTDVPFEVVQITMSPYEAQDYCDSAEEVVEKVAMPPALIGWVRDFVQAHHVEEPFVKRRRNKSRTDLKEDGIGDARISQTTDVYRAPRRSGQVSG</sequence>
<protein>
    <submittedName>
        <fullName evidence="2">DUF3305 domain-containing protein</fullName>
    </submittedName>
</protein>
<proteinExistence type="predicted"/>
<evidence type="ECO:0000313" key="3">
    <source>
        <dbReference type="Proteomes" id="UP000503308"/>
    </source>
</evidence>
<dbReference type="EMBL" id="CP048788">
    <property type="protein sequence ID" value="QJF53206.1"/>
    <property type="molecule type" value="Genomic_DNA"/>
</dbReference>
<dbReference type="InterPro" id="IPR021736">
    <property type="entry name" value="DUF3305"/>
</dbReference>
<keyword evidence="3" id="KW-1185">Reference proteome</keyword>
<evidence type="ECO:0000313" key="2">
    <source>
        <dbReference type="EMBL" id="QJF53206.1"/>
    </source>
</evidence>
<accession>A0A858T1Q5</accession>
<evidence type="ECO:0000256" key="1">
    <source>
        <dbReference type="SAM" id="MobiDB-lite"/>
    </source>
</evidence>
<dbReference type="Pfam" id="PF11749">
    <property type="entry name" value="DUF3305"/>
    <property type="match status" value="1"/>
</dbReference>
<organism evidence="2 3">
    <name type="scientific">Roseobacter ponti</name>
    <dbReference type="NCBI Taxonomy" id="1891787"/>
    <lineage>
        <taxon>Bacteria</taxon>
        <taxon>Pseudomonadati</taxon>
        <taxon>Pseudomonadota</taxon>
        <taxon>Alphaproteobacteria</taxon>
        <taxon>Rhodobacterales</taxon>
        <taxon>Roseobacteraceae</taxon>
        <taxon>Roseobacter</taxon>
    </lineage>
</organism>
<dbReference type="Proteomes" id="UP000503308">
    <property type="component" value="Chromosome"/>
</dbReference>
<feature type="region of interest" description="Disordered" evidence="1">
    <location>
        <begin position="144"/>
        <end position="173"/>
    </location>
</feature>
<dbReference type="KEGG" id="rpon:G3256_11585"/>
<name>A0A858T1Q5_9RHOB</name>